<evidence type="ECO:0000313" key="2">
    <source>
        <dbReference type="Proteomes" id="UP000326951"/>
    </source>
</evidence>
<dbReference type="EMBL" id="AP021853">
    <property type="protein sequence ID" value="BBO00367.1"/>
    <property type="molecule type" value="Genomic_DNA"/>
</dbReference>
<dbReference type="RefSeq" id="WP_028982876.1">
    <property type="nucleotide sequence ID" value="NZ_AP021853.1"/>
</dbReference>
<proteinExistence type="predicted"/>
<protein>
    <recommendedName>
        <fullName evidence="3">Polymer-forming cytoskeletal protein</fullName>
    </recommendedName>
</protein>
<evidence type="ECO:0000313" key="1">
    <source>
        <dbReference type="EMBL" id="BBO00367.1"/>
    </source>
</evidence>
<evidence type="ECO:0008006" key="3">
    <source>
        <dbReference type="Google" id="ProtNLM"/>
    </source>
</evidence>
<accession>A0A5K7X9P8</accession>
<organism evidence="1 2">
    <name type="scientific">Sporolactobacillus terrae</name>
    <dbReference type="NCBI Taxonomy" id="269673"/>
    <lineage>
        <taxon>Bacteria</taxon>
        <taxon>Bacillati</taxon>
        <taxon>Bacillota</taxon>
        <taxon>Bacilli</taxon>
        <taxon>Bacillales</taxon>
        <taxon>Sporolactobacillaceae</taxon>
        <taxon>Sporolactobacillus</taxon>
    </lineage>
</organism>
<dbReference type="AlphaFoldDB" id="A0A5K7X9P8"/>
<sequence length="242" mass="25651">MDDKNKNLSIAGTGSAAGGQYYKVQINGSGKVHGDLMCRAIEINGYGRIGGAAKAVQVTINGSAVIEQQLSAESMIINGSCKVKGDVHGERIQSDGQTKVFGAMHGDSISSSGMLVVEKDLESEELAVNGPLKVGGLCSADRIEMVLSGMTSRIKEIGCGTLTVRRQTAATALFASLLSAMGKRRLIVDTIEGDDIYLEDTEANVVRGDRVKIGPGCMIGRVIYRSDYQKDDKAEVQTSLTM</sequence>
<dbReference type="Proteomes" id="UP000326951">
    <property type="component" value="Chromosome"/>
</dbReference>
<name>A0A5K7X9P8_9BACL</name>
<reference evidence="1 2" key="1">
    <citation type="submission" date="2019-09" db="EMBL/GenBank/DDBJ databases">
        <title>Complete genome sequence of Sporolactobacillus terrae 70-3.</title>
        <authorList>
            <person name="Tanaka N."/>
            <person name="Shiwa Y."/>
            <person name="Fujita N."/>
            <person name="Tanasupawat S."/>
        </authorList>
    </citation>
    <scope>NUCLEOTIDE SEQUENCE [LARGE SCALE GENOMIC DNA]</scope>
    <source>
        <strain evidence="1 2">70-3</strain>
    </source>
</reference>
<gene>
    <name evidence="1" type="primary">yhbE_1</name>
    <name evidence="1" type="ORF">St703_30710</name>
</gene>